<evidence type="ECO:0000256" key="1">
    <source>
        <dbReference type="SAM" id="MobiDB-lite"/>
    </source>
</evidence>
<dbReference type="InterPro" id="IPR036249">
    <property type="entry name" value="Thioredoxin-like_sf"/>
</dbReference>
<gene>
    <name evidence="4" type="ORF">FEF26_01905</name>
</gene>
<dbReference type="Pfam" id="PF13462">
    <property type="entry name" value="Thioredoxin_4"/>
    <property type="match status" value="1"/>
</dbReference>
<evidence type="ECO:0000313" key="4">
    <source>
        <dbReference type="EMBL" id="TLQ00342.1"/>
    </source>
</evidence>
<sequence>MASTHKRPVSLAASMLAVFSLASCGLFGDEENSDQDPETSATEPALAGDGGGFTLTSPTDISPDGQSDVPHVLIYSDPACPACAQMEAAFHSDLERWLTEGAITLEYRSVAFVSDYSNDAANAFACMAEESPENYFAYLGEVTAERVTVDELSEDELTERAGRQGADIGECISNGTFDAFVEDTTQTALDEGGIEGTPTVIVDGEEVPGDEFMNIDQHISAAINE</sequence>
<comment type="caution">
    <text evidence="4">The sequence shown here is derived from an EMBL/GenBank/DDBJ whole genome shotgun (WGS) entry which is preliminary data.</text>
</comment>
<evidence type="ECO:0000313" key="5">
    <source>
        <dbReference type="Proteomes" id="UP000310458"/>
    </source>
</evidence>
<organism evidence="4 5">
    <name type="scientific">Nesterenkonia salmonea</name>
    <dbReference type="NCBI Taxonomy" id="1804987"/>
    <lineage>
        <taxon>Bacteria</taxon>
        <taxon>Bacillati</taxon>
        <taxon>Actinomycetota</taxon>
        <taxon>Actinomycetes</taxon>
        <taxon>Micrococcales</taxon>
        <taxon>Micrococcaceae</taxon>
        <taxon>Nesterenkonia</taxon>
    </lineage>
</organism>
<dbReference type="InterPro" id="IPR012336">
    <property type="entry name" value="Thioredoxin-like_fold"/>
</dbReference>
<accession>A0A5R9BJM6</accession>
<proteinExistence type="predicted"/>
<keyword evidence="5" id="KW-1185">Reference proteome</keyword>
<dbReference type="Gene3D" id="3.40.30.10">
    <property type="entry name" value="Glutaredoxin"/>
    <property type="match status" value="1"/>
</dbReference>
<dbReference type="AlphaFoldDB" id="A0A5R9BJM6"/>
<feature type="chain" id="PRO_5024423311" description="Thioredoxin-like fold domain-containing protein" evidence="2">
    <location>
        <begin position="29"/>
        <end position="225"/>
    </location>
</feature>
<dbReference type="EMBL" id="VAVZ01000003">
    <property type="protein sequence ID" value="TLQ00342.1"/>
    <property type="molecule type" value="Genomic_DNA"/>
</dbReference>
<dbReference type="SUPFAM" id="SSF52833">
    <property type="entry name" value="Thioredoxin-like"/>
    <property type="match status" value="1"/>
</dbReference>
<dbReference type="CDD" id="cd02972">
    <property type="entry name" value="DsbA_family"/>
    <property type="match status" value="1"/>
</dbReference>
<dbReference type="PROSITE" id="PS51257">
    <property type="entry name" value="PROKAR_LIPOPROTEIN"/>
    <property type="match status" value="1"/>
</dbReference>
<keyword evidence="2" id="KW-0732">Signal</keyword>
<dbReference type="OrthoDB" id="117402at2"/>
<protein>
    <recommendedName>
        <fullName evidence="3">Thioredoxin-like fold domain-containing protein</fullName>
    </recommendedName>
</protein>
<dbReference type="RefSeq" id="WP_138251841.1">
    <property type="nucleotide sequence ID" value="NZ_VAVZ01000003.1"/>
</dbReference>
<dbReference type="Proteomes" id="UP000310458">
    <property type="component" value="Unassembled WGS sequence"/>
</dbReference>
<feature type="domain" description="Thioredoxin-like fold" evidence="3">
    <location>
        <begin position="65"/>
        <end position="208"/>
    </location>
</feature>
<evidence type="ECO:0000256" key="2">
    <source>
        <dbReference type="SAM" id="SignalP"/>
    </source>
</evidence>
<reference evidence="4 5" key="1">
    <citation type="submission" date="2019-05" db="EMBL/GenBank/DDBJ databases">
        <title>Nesterenkonia sp. GY074 isolated from the Southern Atlantic Ocean.</title>
        <authorList>
            <person name="Zhang G."/>
        </authorList>
    </citation>
    <scope>NUCLEOTIDE SEQUENCE [LARGE SCALE GENOMIC DNA]</scope>
    <source>
        <strain evidence="4 5">GY074</strain>
    </source>
</reference>
<feature type="signal peptide" evidence="2">
    <location>
        <begin position="1"/>
        <end position="28"/>
    </location>
</feature>
<name>A0A5R9BJM6_9MICC</name>
<feature type="region of interest" description="Disordered" evidence="1">
    <location>
        <begin position="29"/>
        <end position="68"/>
    </location>
</feature>
<evidence type="ECO:0000259" key="3">
    <source>
        <dbReference type="Pfam" id="PF13462"/>
    </source>
</evidence>